<dbReference type="Proteomes" id="UP000515124">
    <property type="component" value="Unplaced"/>
</dbReference>
<evidence type="ECO:0000256" key="1">
    <source>
        <dbReference type="SAM" id="MobiDB-lite"/>
    </source>
</evidence>
<feature type="region of interest" description="Disordered" evidence="1">
    <location>
        <begin position="214"/>
        <end position="279"/>
    </location>
</feature>
<feature type="compositionally biased region" description="Polar residues" evidence="1">
    <location>
        <begin position="222"/>
        <end position="277"/>
    </location>
</feature>
<dbReference type="PANTHER" id="PTHR47481">
    <property type="match status" value="1"/>
</dbReference>
<gene>
    <name evidence="3" type="primary">LOC110767552</name>
</gene>
<keyword evidence="2" id="KW-1185">Reference proteome</keyword>
<organism evidence="2 3">
    <name type="scientific">Prunus avium</name>
    <name type="common">Cherry</name>
    <name type="synonym">Cerasus avium</name>
    <dbReference type="NCBI Taxonomy" id="42229"/>
    <lineage>
        <taxon>Eukaryota</taxon>
        <taxon>Viridiplantae</taxon>
        <taxon>Streptophyta</taxon>
        <taxon>Embryophyta</taxon>
        <taxon>Tracheophyta</taxon>
        <taxon>Spermatophyta</taxon>
        <taxon>Magnoliopsida</taxon>
        <taxon>eudicotyledons</taxon>
        <taxon>Gunneridae</taxon>
        <taxon>Pentapetalae</taxon>
        <taxon>rosids</taxon>
        <taxon>fabids</taxon>
        <taxon>Rosales</taxon>
        <taxon>Rosaceae</taxon>
        <taxon>Amygdaloideae</taxon>
        <taxon>Amygdaleae</taxon>
        <taxon>Prunus</taxon>
    </lineage>
</organism>
<dbReference type="GeneID" id="110767552"/>
<name>A0A6P5TI81_PRUAV</name>
<reference evidence="3" key="1">
    <citation type="submission" date="2025-08" db="UniProtKB">
        <authorList>
            <consortium name="RefSeq"/>
        </authorList>
    </citation>
    <scope>IDENTIFICATION</scope>
</reference>
<dbReference type="AlphaFoldDB" id="A0A6P5TI81"/>
<evidence type="ECO:0000313" key="3">
    <source>
        <dbReference type="RefSeq" id="XP_021826822.1"/>
    </source>
</evidence>
<dbReference type="RefSeq" id="XP_021826822.1">
    <property type="nucleotide sequence ID" value="XM_021971130.1"/>
</dbReference>
<dbReference type="PANTHER" id="PTHR47481:SF9">
    <property type="entry name" value="RETROTRANSPOSON GAG DOMAIN-CONTAINING PROTEIN"/>
    <property type="match status" value="1"/>
</dbReference>
<evidence type="ECO:0000313" key="2">
    <source>
        <dbReference type="Proteomes" id="UP000515124"/>
    </source>
</evidence>
<sequence length="300" mass="32855">MASDNSTSNVVLTPNSNTSSSPSLITINAAAQLPLKLTPLNYPSWRAQFKALLLGYDLLGYVDGTLACPASNNTLWKRQDQLLLHAILASVSESVISLIAAASTSKDAWDKLTKLYANRTRSRVMSLKERLTLARRDSKPVMEFLQSIKALADELALIDSPISDDDLVIHILNGLGSDFKEIAAAIRARETPITFEELHDKLVDFESALKRHDTPPEPLVVTANNTQRTNSNRSFHKGSTTSHAYRPPSQQRGILGPGNSSPHTSRPFSGQRRSFNQPGHGYKGFCQLCDQQGLLHPEGG</sequence>
<dbReference type="KEGG" id="pavi:110767552"/>
<dbReference type="Pfam" id="PF14223">
    <property type="entry name" value="Retrotran_gag_2"/>
    <property type="match status" value="1"/>
</dbReference>
<feature type="region of interest" description="Disordered" evidence="1">
    <location>
        <begin position="1"/>
        <end position="20"/>
    </location>
</feature>
<accession>A0A6P5TI81</accession>
<protein>
    <submittedName>
        <fullName evidence="3">Uncharacterized protein LOC110767552</fullName>
    </submittedName>
</protein>
<proteinExistence type="predicted"/>